<dbReference type="Proteomes" id="UP001159405">
    <property type="component" value="Unassembled WGS sequence"/>
</dbReference>
<accession>A0ABN8MQC6</accession>
<organism evidence="1 2">
    <name type="scientific">Porites lobata</name>
    <dbReference type="NCBI Taxonomy" id="104759"/>
    <lineage>
        <taxon>Eukaryota</taxon>
        <taxon>Metazoa</taxon>
        <taxon>Cnidaria</taxon>
        <taxon>Anthozoa</taxon>
        <taxon>Hexacorallia</taxon>
        <taxon>Scleractinia</taxon>
        <taxon>Fungiina</taxon>
        <taxon>Poritidae</taxon>
        <taxon>Porites</taxon>
    </lineage>
</organism>
<sequence length="165" mass="19030">MVKKPTRGENILDVFMTNTPYLWEKVKCHNMVIACPRTSAEAKRSTIQFRDVREHRKFHIAYMLEVIIDKRSFLLLIECFPLISVRTSSRDPPFISPLVKHLLKFRNRPQKRSKLLPVGLENRINHLIGENQRQAVKQESCMSGRARVLGGPLSIPSLEEILSPS</sequence>
<proteinExistence type="predicted"/>
<name>A0ABN8MQC6_9CNID</name>
<dbReference type="EMBL" id="CALNXK010000002">
    <property type="protein sequence ID" value="CAH3033143.1"/>
    <property type="molecule type" value="Genomic_DNA"/>
</dbReference>
<protein>
    <recommendedName>
        <fullName evidence="3">Ribosomal protein S10</fullName>
    </recommendedName>
</protein>
<comment type="caution">
    <text evidence="1">The sequence shown here is derived from an EMBL/GenBank/DDBJ whole genome shotgun (WGS) entry which is preliminary data.</text>
</comment>
<reference evidence="1 2" key="1">
    <citation type="submission" date="2022-05" db="EMBL/GenBank/DDBJ databases">
        <authorList>
            <consortium name="Genoscope - CEA"/>
            <person name="William W."/>
        </authorList>
    </citation>
    <scope>NUCLEOTIDE SEQUENCE [LARGE SCALE GENOMIC DNA]</scope>
</reference>
<evidence type="ECO:0008006" key="3">
    <source>
        <dbReference type="Google" id="ProtNLM"/>
    </source>
</evidence>
<evidence type="ECO:0000313" key="2">
    <source>
        <dbReference type="Proteomes" id="UP001159405"/>
    </source>
</evidence>
<keyword evidence="2" id="KW-1185">Reference proteome</keyword>
<gene>
    <name evidence="1" type="ORF">PLOB_00016354</name>
</gene>
<evidence type="ECO:0000313" key="1">
    <source>
        <dbReference type="EMBL" id="CAH3033143.1"/>
    </source>
</evidence>